<organism evidence="2 3">
    <name type="scientific">Bradyrhizobium shewense</name>
    <dbReference type="NCBI Taxonomy" id="1761772"/>
    <lineage>
        <taxon>Bacteria</taxon>
        <taxon>Pseudomonadati</taxon>
        <taxon>Pseudomonadota</taxon>
        <taxon>Alphaproteobacteria</taxon>
        <taxon>Hyphomicrobiales</taxon>
        <taxon>Nitrobacteraceae</taxon>
        <taxon>Bradyrhizobium</taxon>
    </lineage>
</organism>
<sequence>MSNEAEAIIDRAAHATFDVAVVIPTFNRATTILETLKSVLKQTLPVNEIIIVDDCSSDETVCLVESVRSSIVRVMRNQTNVGAAESRNRGAFATKNSWIAFLDSDDVWTPDKLEQDLRALERNPDAIAIASNHVAETDGGNLQPATRKERIAEPLALLKVENYLGTCSTMTVRREALASIGGFTPFLKSCQDWDLWIRIARRGTIAIARPGSVFYRVTSNANISLDGKKRRAGHVFMWKTAIRPCKRDTKTRSTLALTFADIAANLNKRRSFRRLCMYSMKSKPSNAVIAGLMLISIVGAPDYRTYRTRVVRRLGTLRAARKVASHRLLSKRTND</sequence>
<dbReference type="SUPFAM" id="SSF53448">
    <property type="entry name" value="Nucleotide-diphospho-sugar transferases"/>
    <property type="match status" value="1"/>
</dbReference>
<dbReference type="InterPro" id="IPR001173">
    <property type="entry name" value="Glyco_trans_2-like"/>
</dbReference>
<dbReference type="Gene3D" id="3.90.550.10">
    <property type="entry name" value="Spore Coat Polysaccharide Biosynthesis Protein SpsA, Chain A"/>
    <property type="match status" value="1"/>
</dbReference>
<dbReference type="PANTHER" id="PTHR43685">
    <property type="entry name" value="GLYCOSYLTRANSFERASE"/>
    <property type="match status" value="1"/>
</dbReference>
<protein>
    <submittedName>
        <fullName evidence="2">Glycosyltransferase, GT2 family</fullName>
    </submittedName>
</protein>
<feature type="domain" description="Glycosyltransferase 2-like" evidence="1">
    <location>
        <begin position="21"/>
        <end position="177"/>
    </location>
</feature>
<dbReference type="AlphaFoldDB" id="A0A1C3VGT5"/>
<gene>
    <name evidence="2" type="ORF">GA0061098_1004204</name>
</gene>
<evidence type="ECO:0000313" key="2">
    <source>
        <dbReference type="EMBL" id="SCB26899.1"/>
    </source>
</evidence>
<name>A0A1C3VGT5_9BRAD</name>
<keyword evidence="2" id="KW-0808">Transferase</keyword>
<accession>A0A1C3VGT5</accession>
<evidence type="ECO:0000259" key="1">
    <source>
        <dbReference type="Pfam" id="PF00535"/>
    </source>
</evidence>
<dbReference type="PANTHER" id="PTHR43685:SF2">
    <property type="entry name" value="GLYCOSYLTRANSFERASE 2-LIKE DOMAIN-CONTAINING PROTEIN"/>
    <property type="match status" value="1"/>
</dbReference>
<dbReference type="EMBL" id="FMAI01000004">
    <property type="protein sequence ID" value="SCB26899.1"/>
    <property type="molecule type" value="Genomic_DNA"/>
</dbReference>
<dbReference type="Proteomes" id="UP000199184">
    <property type="component" value="Unassembled WGS sequence"/>
</dbReference>
<dbReference type="GO" id="GO:0016740">
    <property type="term" value="F:transferase activity"/>
    <property type="evidence" value="ECO:0007669"/>
    <property type="project" value="UniProtKB-KW"/>
</dbReference>
<dbReference type="InterPro" id="IPR029044">
    <property type="entry name" value="Nucleotide-diphossugar_trans"/>
</dbReference>
<dbReference type="InterPro" id="IPR050834">
    <property type="entry name" value="Glycosyltransf_2"/>
</dbReference>
<dbReference type="RefSeq" id="WP_091956203.1">
    <property type="nucleotide sequence ID" value="NZ_FMAI01000004.1"/>
</dbReference>
<dbReference type="CDD" id="cd00761">
    <property type="entry name" value="Glyco_tranf_GTA_type"/>
    <property type="match status" value="1"/>
</dbReference>
<dbReference type="Pfam" id="PF00535">
    <property type="entry name" value="Glycos_transf_2"/>
    <property type="match status" value="1"/>
</dbReference>
<reference evidence="3" key="1">
    <citation type="submission" date="2016-08" db="EMBL/GenBank/DDBJ databases">
        <authorList>
            <person name="Varghese N."/>
            <person name="Submissions Spin"/>
        </authorList>
    </citation>
    <scope>NUCLEOTIDE SEQUENCE [LARGE SCALE GENOMIC DNA]</scope>
    <source>
        <strain evidence="3">ERR11</strain>
    </source>
</reference>
<evidence type="ECO:0000313" key="3">
    <source>
        <dbReference type="Proteomes" id="UP000199184"/>
    </source>
</evidence>
<proteinExistence type="predicted"/>
<keyword evidence="3" id="KW-1185">Reference proteome</keyword>